<dbReference type="Proteomes" id="UP001367508">
    <property type="component" value="Unassembled WGS sequence"/>
</dbReference>
<keyword evidence="1" id="KW-0472">Membrane</keyword>
<evidence type="ECO:0000313" key="3">
    <source>
        <dbReference type="Proteomes" id="UP001367508"/>
    </source>
</evidence>
<sequence>MSIFYFSLSFFRPCILFHFFPYFLLLISMIFTGASLKIVHHVKRGGGGSSMNRLRFDHFMNFSCHFPNSL</sequence>
<proteinExistence type="predicted"/>
<accession>A0AAN9L9F6</accession>
<dbReference type="EMBL" id="JAYMYQ010000005">
    <property type="protein sequence ID" value="KAK7330178.1"/>
    <property type="molecule type" value="Genomic_DNA"/>
</dbReference>
<keyword evidence="1" id="KW-0812">Transmembrane</keyword>
<comment type="caution">
    <text evidence="2">The sequence shown here is derived from an EMBL/GenBank/DDBJ whole genome shotgun (WGS) entry which is preliminary data.</text>
</comment>
<evidence type="ECO:0000256" key="1">
    <source>
        <dbReference type="SAM" id="Phobius"/>
    </source>
</evidence>
<organism evidence="2 3">
    <name type="scientific">Canavalia gladiata</name>
    <name type="common">Sword bean</name>
    <name type="synonym">Dolichos gladiatus</name>
    <dbReference type="NCBI Taxonomy" id="3824"/>
    <lineage>
        <taxon>Eukaryota</taxon>
        <taxon>Viridiplantae</taxon>
        <taxon>Streptophyta</taxon>
        <taxon>Embryophyta</taxon>
        <taxon>Tracheophyta</taxon>
        <taxon>Spermatophyta</taxon>
        <taxon>Magnoliopsida</taxon>
        <taxon>eudicotyledons</taxon>
        <taxon>Gunneridae</taxon>
        <taxon>Pentapetalae</taxon>
        <taxon>rosids</taxon>
        <taxon>fabids</taxon>
        <taxon>Fabales</taxon>
        <taxon>Fabaceae</taxon>
        <taxon>Papilionoideae</taxon>
        <taxon>50 kb inversion clade</taxon>
        <taxon>NPAAA clade</taxon>
        <taxon>indigoferoid/millettioid clade</taxon>
        <taxon>Phaseoleae</taxon>
        <taxon>Canavalia</taxon>
    </lineage>
</organism>
<keyword evidence="1" id="KW-1133">Transmembrane helix</keyword>
<gene>
    <name evidence="2" type="ORF">VNO77_24365</name>
</gene>
<dbReference type="AlphaFoldDB" id="A0AAN9L9F6"/>
<protein>
    <submittedName>
        <fullName evidence="2">Uncharacterized protein</fullName>
    </submittedName>
</protein>
<feature type="transmembrane region" description="Helical" evidence="1">
    <location>
        <begin position="15"/>
        <end position="36"/>
    </location>
</feature>
<reference evidence="2 3" key="1">
    <citation type="submission" date="2024-01" db="EMBL/GenBank/DDBJ databases">
        <title>The genomes of 5 underutilized Papilionoideae crops provide insights into root nodulation and disease resistanc.</title>
        <authorList>
            <person name="Jiang F."/>
        </authorList>
    </citation>
    <scope>NUCLEOTIDE SEQUENCE [LARGE SCALE GENOMIC DNA]</scope>
    <source>
        <strain evidence="2">LVBAO_FW01</strain>
        <tissue evidence="2">Leaves</tissue>
    </source>
</reference>
<name>A0AAN9L9F6_CANGL</name>
<evidence type="ECO:0000313" key="2">
    <source>
        <dbReference type="EMBL" id="KAK7330178.1"/>
    </source>
</evidence>
<keyword evidence="3" id="KW-1185">Reference proteome</keyword>